<dbReference type="SUPFAM" id="SSF52540">
    <property type="entry name" value="P-loop containing nucleoside triphosphate hydrolases"/>
    <property type="match status" value="1"/>
</dbReference>
<proteinExistence type="predicted"/>
<name>A0A916N8E0_9PROT</name>
<dbReference type="GO" id="GO:0004527">
    <property type="term" value="F:exonuclease activity"/>
    <property type="evidence" value="ECO:0007669"/>
    <property type="project" value="UniProtKB-KW"/>
</dbReference>
<dbReference type="EMBL" id="CAJQUM010000001">
    <property type="protein sequence ID" value="CAG4882486.1"/>
    <property type="molecule type" value="Genomic_DNA"/>
</dbReference>
<dbReference type="Pfam" id="PF12705">
    <property type="entry name" value="PDDEXK_1"/>
    <property type="match status" value="1"/>
</dbReference>
<evidence type="ECO:0000313" key="3">
    <source>
        <dbReference type="EMBL" id="CAG4882486.1"/>
    </source>
</evidence>
<keyword evidence="3" id="KW-0378">Hydrolase</keyword>
<protein>
    <submittedName>
        <fullName evidence="3">RecB family exonuclease</fullName>
    </submittedName>
</protein>
<dbReference type="NCBIfam" id="TIGR03623">
    <property type="entry name" value="probable DNA repair protein"/>
    <property type="match status" value="1"/>
</dbReference>
<organism evidence="3 4">
    <name type="scientific">Georgfuchsia toluolica</name>
    <dbReference type="NCBI Taxonomy" id="424218"/>
    <lineage>
        <taxon>Bacteria</taxon>
        <taxon>Pseudomonadati</taxon>
        <taxon>Pseudomonadota</taxon>
        <taxon>Betaproteobacteria</taxon>
        <taxon>Nitrosomonadales</taxon>
        <taxon>Sterolibacteriaceae</taxon>
        <taxon>Georgfuchsia</taxon>
    </lineage>
</organism>
<dbReference type="InterPro" id="IPR011604">
    <property type="entry name" value="PDDEXK-like_dom_sf"/>
</dbReference>
<keyword evidence="3" id="KW-0269">Exonuclease</keyword>
<dbReference type="Proteomes" id="UP000742786">
    <property type="component" value="Unassembled WGS sequence"/>
</dbReference>
<dbReference type="RefSeq" id="WP_220634552.1">
    <property type="nucleotide sequence ID" value="NZ_CAJQUM010000001.1"/>
</dbReference>
<dbReference type="Gene3D" id="3.90.320.10">
    <property type="match status" value="1"/>
</dbReference>
<evidence type="ECO:0000259" key="2">
    <source>
        <dbReference type="Pfam" id="PF12705"/>
    </source>
</evidence>
<dbReference type="InterPro" id="IPR027417">
    <property type="entry name" value="P-loop_NTPase"/>
</dbReference>
<keyword evidence="3" id="KW-0540">Nuclease</keyword>
<feature type="region of interest" description="Disordered" evidence="1">
    <location>
        <begin position="606"/>
        <end position="630"/>
    </location>
</feature>
<reference evidence="3" key="1">
    <citation type="submission" date="2021-04" db="EMBL/GenBank/DDBJ databases">
        <authorList>
            <person name="Hornung B."/>
        </authorList>
    </citation>
    <scope>NUCLEOTIDE SEQUENCE</scope>
    <source>
        <strain evidence="3">G5G6</strain>
    </source>
</reference>
<gene>
    <name evidence="3" type="ORF">GTOL_10368</name>
</gene>
<comment type="caution">
    <text evidence="3">The sequence shown here is derived from an EMBL/GenBank/DDBJ whole genome shotgun (WGS) entry which is preliminary data.</text>
</comment>
<dbReference type="InterPro" id="IPR038726">
    <property type="entry name" value="PDDEXK_AddAB-type"/>
</dbReference>
<sequence>MPQILERLILCATSRLAQSLRWQDDRARLAAGETRWPTLNTSTVAQWLAQLGEAALLRGEDDALLSRRVLDGFQEAMLWEAVIAESIPDYASSFFDVPGMAATALEANALMVVWGVVPFGGENEDETQAFLRWRRRFYERCNEQGLIEAVRWHEALLALIERGAARLPREVYFAGFDNITPQERRLKQILAGQGVHVDEWQFAANAPVTLSIRKLADTDSERRAVAQWAAEQLARNPATRLGIVVPNLGSARDGLETVLDAMLHPALLRPARAEVPRCYNFSLGKPLTHQPLVAVAFDVIEFATGSGEVEQSRIGELLRHPCWSASVSEADARARLEAVMRERLNATTTLARVLSFAQWFARGMDEAPLSLEGASGEFQEHGSRPAQPADCAKPAVWHEVGAEGEGGRKSCLRILLAHLVVIESTRHEWKKKTLPSQWAERFRHLLRHAGWPGERSLSSYEFQAREAFAGELDKLAALDGILGAIPAREAQRRLVQLCNTHIFQAEIVGDPQIQVVGMLEAGGMHFDALWVMGMTDDVWPPPPRPNPLLPAEQQRKVNAPNASAQVQLAFARSIHGRLLQSAPGINFSFAHVDGVTELRPSPLLVGLASGQAPNDTSSQPPPPSGGGDYSALWAKDVDDSIAPPVAEGEHVRGGTGLLRAQAICPAWAFYQYRLGAKALRQPVDGIDAAARGSIVHDALRVFWQATGASSRLRAMSDAERNAAIDKAACAALDGYDHVHRANPLPPVFRKLERERLQRLLGNWLAVELQREQPFSVISCEERVEVDIDGIVCNMQIDRIDRLDDGRRIVIDYKTGAVAGAAAWAAARITDPQLPTYAAIARHDQPPAAVAFGRVLLEDARFLGIGEADGLLPRVSGIDSGDARRVFSTEEFADWQAVLLHWRSSIEAIAHEVKAGVAPVRVENETDLRYCDVLPLLRLAERRTQWEAELKE</sequence>
<dbReference type="InterPro" id="IPR019925">
    <property type="entry name" value="DNA_repair_protein_predicted"/>
</dbReference>
<keyword evidence="4" id="KW-1185">Reference proteome</keyword>
<feature type="domain" description="PD-(D/E)XK endonuclease-like" evidence="2">
    <location>
        <begin position="662"/>
        <end position="931"/>
    </location>
</feature>
<evidence type="ECO:0000256" key="1">
    <source>
        <dbReference type="SAM" id="MobiDB-lite"/>
    </source>
</evidence>
<evidence type="ECO:0000313" key="4">
    <source>
        <dbReference type="Proteomes" id="UP000742786"/>
    </source>
</evidence>
<dbReference type="AlphaFoldDB" id="A0A916N8E0"/>
<accession>A0A916N8E0</accession>